<comment type="similarity">
    <text evidence="3">Belongs to the DIF1/spd1 family.</text>
</comment>
<evidence type="ECO:0000256" key="2">
    <source>
        <dbReference type="ARBA" id="ARBA00004496"/>
    </source>
</evidence>
<evidence type="ECO:0000313" key="7">
    <source>
        <dbReference type="EMBL" id="TKW54698.1"/>
    </source>
</evidence>
<dbReference type="GO" id="GO:1990846">
    <property type="term" value="F:ribonucleoside-diphosphate reductase inhibitor activity"/>
    <property type="evidence" value="ECO:0007669"/>
    <property type="project" value="TreeGrafter"/>
</dbReference>
<name>A0A4U6XFQ5_9PEZI</name>
<evidence type="ECO:0000256" key="1">
    <source>
        <dbReference type="ARBA" id="ARBA00004123"/>
    </source>
</evidence>
<dbReference type="Proteomes" id="UP000310108">
    <property type="component" value="Unassembled WGS sequence"/>
</dbReference>
<dbReference type="GO" id="GO:0008104">
    <property type="term" value="P:intracellular protein localization"/>
    <property type="evidence" value="ECO:0007669"/>
    <property type="project" value="TreeGrafter"/>
</dbReference>
<dbReference type="PANTHER" id="PTHR28081">
    <property type="entry name" value="DAMAGE-REGULATED IMPORT FACILITATOR 1-RELATED"/>
    <property type="match status" value="1"/>
</dbReference>
<sequence>MYRTAHQHRPRDPFTPTIRRPLLAISPFAHFPSLLPNLLRCTPFSFRTSVSLLASVRHFSLPIVSTVTTTSSSFSLATNWKLSTHFELRHFAILSVYQQRPKGHLPIPTYLPKPQSHTERRLKVDSDIPGNIVVLAWILDLPFRCVTMSAPRTKRPFAGASSDPAQRQITSFFTTRSGPAPPAESSPTRASDILPSEVQSNLLSVGMRVRKSVPEGYKTGTYGGFKLWSDASDHRGSVVRTTNAAGTPNNTTFTTTRRSAAAQLELMPFCGINKVGGLASQPAHASEEEDRVPGLDDMPGLTSSQETVESVEDAASDPRSKKRFFADEDTDGPIQVWTSRMASLESELGQRSLTASGWTNARSFAVPRKSRRKPDVEQENLVVDDFDEADFLVSPDADMSDAEGI</sequence>
<evidence type="ECO:0000256" key="4">
    <source>
        <dbReference type="ARBA" id="ARBA00022490"/>
    </source>
</evidence>
<dbReference type="Pfam" id="PF08591">
    <property type="entry name" value="RNR_inhib"/>
    <property type="match status" value="1"/>
</dbReference>
<comment type="caution">
    <text evidence="7">The sequence shown here is derived from an EMBL/GenBank/DDBJ whole genome shotgun (WGS) entry which is preliminary data.</text>
</comment>
<comment type="subcellular location">
    <subcellularLocation>
        <location evidence="2">Cytoplasm</location>
    </subcellularLocation>
    <subcellularLocation>
        <location evidence="1">Nucleus</location>
    </subcellularLocation>
</comment>
<evidence type="ECO:0000256" key="6">
    <source>
        <dbReference type="SAM" id="MobiDB-lite"/>
    </source>
</evidence>
<evidence type="ECO:0000256" key="5">
    <source>
        <dbReference type="ARBA" id="ARBA00023242"/>
    </source>
</evidence>
<dbReference type="GO" id="GO:0005634">
    <property type="term" value="C:nucleus"/>
    <property type="evidence" value="ECO:0007669"/>
    <property type="project" value="UniProtKB-SubCell"/>
</dbReference>
<feature type="region of interest" description="Disordered" evidence="6">
    <location>
        <begin position="173"/>
        <end position="194"/>
    </location>
</feature>
<keyword evidence="4" id="KW-0963">Cytoplasm</keyword>
<dbReference type="OrthoDB" id="4072855at2759"/>
<protein>
    <submittedName>
        <fullName evidence="7">Uncharacterized protein</fullName>
    </submittedName>
</protein>
<keyword evidence="5" id="KW-0539">Nucleus</keyword>
<organism evidence="7 8">
    <name type="scientific">Colletotrichum tanaceti</name>
    <dbReference type="NCBI Taxonomy" id="1306861"/>
    <lineage>
        <taxon>Eukaryota</taxon>
        <taxon>Fungi</taxon>
        <taxon>Dikarya</taxon>
        <taxon>Ascomycota</taxon>
        <taxon>Pezizomycotina</taxon>
        <taxon>Sordariomycetes</taxon>
        <taxon>Hypocreomycetidae</taxon>
        <taxon>Glomerellales</taxon>
        <taxon>Glomerellaceae</taxon>
        <taxon>Colletotrichum</taxon>
        <taxon>Colletotrichum destructivum species complex</taxon>
    </lineage>
</organism>
<dbReference type="InterPro" id="IPR013900">
    <property type="entry name" value="RNR_inhibitor"/>
</dbReference>
<dbReference type="PANTHER" id="PTHR28081:SF1">
    <property type="entry name" value="DAMAGE-REGULATED IMPORT FACILITATOR 1"/>
    <property type="match status" value="1"/>
</dbReference>
<accession>A0A4U6XFQ5</accession>
<feature type="region of interest" description="Disordered" evidence="6">
    <location>
        <begin position="280"/>
        <end position="319"/>
    </location>
</feature>
<reference evidence="7 8" key="1">
    <citation type="journal article" date="2019" name="PLoS ONE">
        <title>Comparative genome analysis indicates high evolutionary potential of pathogenicity genes in Colletotrichum tanaceti.</title>
        <authorList>
            <person name="Lelwala R.V."/>
            <person name="Korhonen P.K."/>
            <person name="Young N.D."/>
            <person name="Scott J.B."/>
            <person name="Ades P.A."/>
            <person name="Gasser R.B."/>
            <person name="Taylor P.W.J."/>
        </authorList>
    </citation>
    <scope>NUCLEOTIDE SEQUENCE [LARGE SCALE GENOMIC DNA]</scope>
    <source>
        <strain evidence="7">BRIP57314</strain>
    </source>
</reference>
<evidence type="ECO:0000313" key="8">
    <source>
        <dbReference type="Proteomes" id="UP000310108"/>
    </source>
</evidence>
<dbReference type="EMBL" id="PJEX01000125">
    <property type="protein sequence ID" value="TKW54698.1"/>
    <property type="molecule type" value="Genomic_DNA"/>
</dbReference>
<evidence type="ECO:0000256" key="3">
    <source>
        <dbReference type="ARBA" id="ARBA00005459"/>
    </source>
</evidence>
<proteinExistence type="inferred from homology"/>
<keyword evidence="8" id="KW-1185">Reference proteome</keyword>
<dbReference type="AlphaFoldDB" id="A0A4U6XFQ5"/>
<dbReference type="GO" id="GO:0005737">
    <property type="term" value="C:cytoplasm"/>
    <property type="evidence" value="ECO:0007669"/>
    <property type="project" value="UniProtKB-SubCell"/>
</dbReference>
<gene>
    <name evidence="7" type="ORF">CTA1_5603</name>
</gene>